<dbReference type="AlphaFoldDB" id="A0AAV8ZAA3"/>
<dbReference type="Pfam" id="PF10254">
    <property type="entry name" value="Pacs-1"/>
    <property type="match status" value="1"/>
</dbReference>
<gene>
    <name evidence="3" type="ORF">NQ318_003970</name>
</gene>
<keyword evidence="4" id="KW-1185">Reference proteome</keyword>
<feature type="region of interest" description="Disordered" evidence="1">
    <location>
        <begin position="50"/>
        <end position="93"/>
    </location>
</feature>
<protein>
    <recommendedName>
        <fullName evidence="2">Phosphofurin acidic cluster sorting protein 1/2 C-terminal domain-containing protein</fullName>
    </recommendedName>
</protein>
<organism evidence="3 4">
    <name type="scientific">Aromia moschata</name>
    <dbReference type="NCBI Taxonomy" id="1265417"/>
    <lineage>
        <taxon>Eukaryota</taxon>
        <taxon>Metazoa</taxon>
        <taxon>Ecdysozoa</taxon>
        <taxon>Arthropoda</taxon>
        <taxon>Hexapoda</taxon>
        <taxon>Insecta</taxon>
        <taxon>Pterygota</taxon>
        <taxon>Neoptera</taxon>
        <taxon>Endopterygota</taxon>
        <taxon>Coleoptera</taxon>
        <taxon>Polyphaga</taxon>
        <taxon>Cucujiformia</taxon>
        <taxon>Chrysomeloidea</taxon>
        <taxon>Cerambycidae</taxon>
        <taxon>Cerambycinae</taxon>
        <taxon>Callichromatini</taxon>
        <taxon>Aromia</taxon>
    </lineage>
</organism>
<dbReference type="GO" id="GO:0072659">
    <property type="term" value="P:protein localization to plasma membrane"/>
    <property type="evidence" value="ECO:0007669"/>
    <property type="project" value="TreeGrafter"/>
</dbReference>
<feature type="compositionally biased region" description="Polar residues" evidence="1">
    <location>
        <begin position="146"/>
        <end position="157"/>
    </location>
</feature>
<feature type="region of interest" description="Disordered" evidence="1">
    <location>
        <begin position="139"/>
        <end position="166"/>
    </location>
</feature>
<evidence type="ECO:0000259" key="2">
    <source>
        <dbReference type="Pfam" id="PF10254"/>
    </source>
</evidence>
<evidence type="ECO:0000313" key="4">
    <source>
        <dbReference type="Proteomes" id="UP001162162"/>
    </source>
</evidence>
<comment type="caution">
    <text evidence="3">The sequence shown here is derived from an EMBL/GenBank/DDBJ whole genome shotgun (WGS) entry which is preliminary data.</text>
</comment>
<evidence type="ECO:0000313" key="3">
    <source>
        <dbReference type="EMBL" id="KAJ8960245.1"/>
    </source>
</evidence>
<feature type="region of interest" description="Disordered" evidence="1">
    <location>
        <begin position="188"/>
        <end position="228"/>
    </location>
</feature>
<accession>A0AAV8ZAA3</accession>
<evidence type="ECO:0000256" key="1">
    <source>
        <dbReference type="SAM" id="MobiDB-lite"/>
    </source>
</evidence>
<name>A0AAV8ZAA3_9CUCU</name>
<feature type="compositionally biased region" description="Basic and acidic residues" evidence="1">
    <location>
        <begin position="51"/>
        <end position="61"/>
    </location>
</feature>
<sequence length="644" mass="70565">MTYGRLTSSHCYVLQRQMDIELELLSESGGKDKGSGPVARLTVLQLSSTPVDHDQKIRDHDFSDDDDEISSGEEEVADLSDSEPIRSSKMPHARHNLKQRFVSLLRRFRVPETEGGRGGDLDNPSDIQALFQELESLSCDEDSGAEQDTMSISSTPKPSLRPFFSSSRSLLDSNTLPFIEADKLEEKTCSGSDGNADICFTDPEAQSDPQTGSPPRDQSVGSRKQTGDNEFANIMQELSERKSKLFRSSASSAKKKNSLSVSSEPAVEITLLSLEDNVLPESVVLMTGPESITGPLSSKLGPQHKVFQPLSAVEVKAVLTSLFSKIHNCNSCAKPGTFIKLLLIGGDALVGWFVRPYVELLSSKPSEWLAYTRVYIVPLGNCNIARHLSMLDPGYQSLFPSDQELKIDELSNRLQRYLSSPLSAPVAQVPVGEAMLTCYDETSQLFIPFVSEVRVGPADQALSVSVDLDDLICSSPPAPSLTPPSSPNVQARDSPWEPLDLQLDYWQLPKFGDTAIKTDKTKQDCKTSLKAVFRGLQASPTTTSGLNVMMLLANKEKKQKIAVMRLGKKKEKEKEVEPRSQNVEGVSRLICSARASHNTPMKVYIDGVEFGGVKFFQLSSTWQTHVKSLTVALAGVPIASTEMN</sequence>
<dbReference type="PANTHER" id="PTHR13280">
    <property type="entry name" value="PHOSPHOFURIN ACIDIC CLUSTER SORTING PROTEIN"/>
    <property type="match status" value="1"/>
</dbReference>
<dbReference type="InterPro" id="IPR019381">
    <property type="entry name" value="PACS1/2_C"/>
</dbReference>
<dbReference type="EMBL" id="JAPWTK010000009">
    <property type="protein sequence ID" value="KAJ8960245.1"/>
    <property type="molecule type" value="Genomic_DNA"/>
</dbReference>
<dbReference type="Proteomes" id="UP001162162">
    <property type="component" value="Unassembled WGS sequence"/>
</dbReference>
<feature type="compositionally biased region" description="Acidic residues" evidence="1">
    <location>
        <begin position="62"/>
        <end position="81"/>
    </location>
</feature>
<reference evidence="3" key="1">
    <citation type="journal article" date="2023" name="Insect Mol. Biol.">
        <title>Genome sequencing provides insights into the evolution of gene families encoding plant cell wall-degrading enzymes in longhorned beetles.</title>
        <authorList>
            <person name="Shin N.R."/>
            <person name="Okamura Y."/>
            <person name="Kirsch R."/>
            <person name="Pauchet Y."/>
        </authorList>
    </citation>
    <scope>NUCLEOTIDE SEQUENCE</scope>
    <source>
        <strain evidence="3">AMC_N1</strain>
    </source>
</reference>
<proteinExistence type="predicted"/>
<dbReference type="PANTHER" id="PTHR13280:SF17">
    <property type="entry name" value="KRUEPPEL TARGET AT 95D, ISOFORM A"/>
    <property type="match status" value="1"/>
</dbReference>
<feature type="domain" description="Phosphofurin acidic cluster sorting protein 1/2 C-terminal" evidence="2">
    <location>
        <begin position="275"/>
        <end position="634"/>
    </location>
</feature>